<keyword evidence="3 5" id="KW-0067">ATP-binding</keyword>
<dbReference type="PROSITE" id="PS00211">
    <property type="entry name" value="ABC_TRANSPORTER_1"/>
    <property type="match status" value="1"/>
</dbReference>
<dbReference type="PANTHER" id="PTHR24220">
    <property type="entry name" value="IMPORT ATP-BINDING PROTEIN"/>
    <property type="match status" value="1"/>
</dbReference>
<gene>
    <name evidence="5" type="ORF">ACFQBM_13095</name>
</gene>
<protein>
    <submittedName>
        <fullName evidence="5">ABC transporter ATP-binding protein</fullName>
    </submittedName>
</protein>
<dbReference type="PANTHER" id="PTHR24220:SF86">
    <property type="entry name" value="ABC TRANSPORTER ABCH.1"/>
    <property type="match status" value="1"/>
</dbReference>
<keyword evidence="2" id="KW-0547">Nucleotide-binding</keyword>
<name>A0ABW1YN79_9GAMM</name>
<dbReference type="EMBL" id="JBHSVR010000001">
    <property type="protein sequence ID" value="MFC6634229.1"/>
    <property type="molecule type" value="Genomic_DNA"/>
</dbReference>
<evidence type="ECO:0000313" key="5">
    <source>
        <dbReference type="EMBL" id="MFC6634229.1"/>
    </source>
</evidence>
<organism evidence="5 6">
    <name type="scientific">Microbulbifer taiwanensis</name>
    <dbReference type="NCBI Taxonomy" id="986746"/>
    <lineage>
        <taxon>Bacteria</taxon>
        <taxon>Pseudomonadati</taxon>
        <taxon>Pseudomonadota</taxon>
        <taxon>Gammaproteobacteria</taxon>
        <taxon>Cellvibrionales</taxon>
        <taxon>Microbulbiferaceae</taxon>
        <taxon>Microbulbifer</taxon>
    </lineage>
</organism>
<dbReference type="InterPro" id="IPR003439">
    <property type="entry name" value="ABC_transporter-like_ATP-bd"/>
</dbReference>
<evidence type="ECO:0000259" key="4">
    <source>
        <dbReference type="PROSITE" id="PS50893"/>
    </source>
</evidence>
<feature type="domain" description="ABC transporter" evidence="4">
    <location>
        <begin position="4"/>
        <end position="243"/>
    </location>
</feature>
<evidence type="ECO:0000256" key="2">
    <source>
        <dbReference type="ARBA" id="ARBA00022741"/>
    </source>
</evidence>
<dbReference type="SUPFAM" id="SSF52540">
    <property type="entry name" value="P-loop containing nucleoside triphosphate hydrolases"/>
    <property type="match status" value="1"/>
</dbReference>
<proteinExistence type="predicted"/>
<dbReference type="Gene3D" id="3.40.50.300">
    <property type="entry name" value="P-loop containing nucleotide triphosphate hydrolases"/>
    <property type="match status" value="1"/>
</dbReference>
<dbReference type="RefSeq" id="WP_193189853.1">
    <property type="nucleotide sequence ID" value="NZ_JACZFR010000009.1"/>
</dbReference>
<dbReference type="InterPro" id="IPR027417">
    <property type="entry name" value="P-loop_NTPase"/>
</dbReference>
<keyword evidence="6" id="KW-1185">Reference proteome</keyword>
<dbReference type="PROSITE" id="PS50893">
    <property type="entry name" value="ABC_TRANSPORTER_2"/>
    <property type="match status" value="1"/>
</dbReference>
<dbReference type="InterPro" id="IPR003593">
    <property type="entry name" value="AAA+_ATPase"/>
</dbReference>
<accession>A0ABW1YN79</accession>
<dbReference type="InterPro" id="IPR015854">
    <property type="entry name" value="ABC_transpr_LolD-like"/>
</dbReference>
<evidence type="ECO:0000313" key="6">
    <source>
        <dbReference type="Proteomes" id="UP001596425"/>
    </source>
</evidence>
<dbReference type="GO" id="GO:0005524">
    <property type="term" value="F:ATP binding"/>
    <property type="evidence" value="ECO:0007669"/>
    <property type="project" value="UniProtKB-KW"/>
</dbReference>
<evidence type="ECO:0000256" key="3">
    <source>
        <dbReference type="ARBA" id="ARBA00022840"/>
    </source>
</evidence>
<dbReference type="InterPro" id="IPR017871">
    <property type="entry name" value="ABC_transporter-like_CS"/>
</dbReference>
<evidence type="ECO:0000256" key="1">
    <source>
        <dbReference type="ARBA" id="ARBA00022448"/>
    </source>
</evidence>
<dbReference type="InterPro" id="IPR017911">
    <property type="entry name" value="MacB-like_ATP-bd"/>
</dbReference>
<reference evidence="6" key="1">
    <citation type="journal article" date="2019" name="Int. J. Syst. Evol. Microbiol.">
        <title>The Global Catalogue of Microorganisms (GCM) 10K type strain sequencing project: providing services to taxonomists for standard genome sequencing and annotation.</title>
        <authorList>
            <consortium name="The Broad Institute Genomics Platform"/>
            <consortium name="The Broad Institute Genome Sequencing Center for Infectious Disease"/>
            <person name="Wu L."/>
            <person name="Ma J."/>
        </authorList>
    </citation>
    <scope>NUCLEOTIDE SEQUENCE [LARGE SCALE GENOMIC DNA]</scope>
    <source>
        <strain evidence="6">CGMCC 1.13718</strain>
    </source>
</reference>
<dbReference type="SMART" id="SM00382">
    <property type="entry name" value="AAA"/>
    <property type="match status" value="1"/>
</dbReference>
<sequence>MNLVEFESVTKRYRLGEVEVTALDSVDFAVRRGDFVAITGPSGSGKTTMLNLIGCLDSPTSGEIRVAGQPVSGLDDHALDQLRSRSYGIIFQNFNLVPVLTALENVMLPLYLHGLSKDERQHRASAALAAVSLTRFADFRPDQMSGGQRQRVAVARALVTEPKLILADEPTASLDTASALSLVDLMKELNTERRVTFVFSTHDQRLLQHVSRVVELRDGQLSGDDAPGAGVTGAALVQTGDSEVA</sequence>
<dbReference type="CDD" id="cd03255">
    <property type="entry name" value="ABC_MJ0796_LolCDE_FtsE"/>
    <property type="match status" value="1"/>
</dbReference>
<dbReference type="Proteomes" id="UP001596425">
    <property type="component" value="Unassembled WGS sequence"/>
</dbReference>
<keyword evidence="1" id="KW-0813">Transport</keyword>
<comment type="caution">
    <text evidence="5">The sequence shown here is derived from an EMBL/GenBank/DDBJ whole genome shotgun (WGS) entry which is preliminary data.</text>
</comment>
<dbReference type="Pfam" id="PF00005">
    <property type="entry name" value="ABC_tran"/>
    <property type="match status" value="1"/>
</dbReference>